<evidence type="ECO:0000256" key="5">
    <source>
        <dbReference type="ARBA" id="ARBA00023274"/>
    </source>
</evidence>
<organism evidence="9 10">
    <name type="scientific">Onchocerca flexuosa</name>
    <dbReference type="NCBI Taxonomy" id="387005"/>
    <lineage>
        <taxon>Eukaryota</taxon>
        <taxon>Metazoa</taxon>
        <taxon>Ecdysozoa</taxon>
        <taxon>Nematoda</taxon>
        <taxon>Chromadorea</taxon>
        <taxon>Rhabditida</taxon>
        <taxon>Spirurina</taxon>
        <taxon>Spiruromorpha</taxon>
        <taxon>Filarioidea</taxon>
        <taxon>Onchocercidae</taxon>
        <taxon>Onchocerca</taxon>
    </lineage>
</organism>
<feature type="compositionally biased region" description="Basic and acidic residues" evidence="8">
    <location>
        <begin position="198"/>
        <end position="215"/>
    </location>
</feature>
<keyword evidence="3" id="KW-0698">rRNA processing</keyword>
<evidence type="ECO:0000256" key="4">
    <source>
        <dbReference type="ARBA" id="ARBA00023242"/>
    </source>
</evidence>
<feature type="region of interest" description="Disordered" evidence="8">
    <location>
        <begin position="525"/>
        <end position="562"/>
    </location>
</feature>
<comment type="similarity">
    <text evidence="6">Belongs to the MPP10 family.</text>
</comment>
<keyword evidence="2" id="KW-0690">Ribosome biogenesis</keyword>
<dbReference type="AlphaFoldDB" id="A0A238BK74"/>
<gene>
    <name evidence="9" type="ORF">X798_07987</name>
</gene>
<feature type="coiled-coil region" evidence="7">
    <location>
        <begin position="713"/>
        <end position="740"/>
    </location>
</feature>
<dbReference type="GO" id="GO:0005732">
    <property type="term" value="C:sno(s)RNA-containing ribonucleoprotein complex"/>
    <property type="evidence" value="ECO:0007669"/>
    <property type="project" value="InterPro"/>
</dbReference>
<accession>A0A238BK74</accession>
<feature type="region of interest" description="Disordered" evidence="8">
    <location>
        <begin position="166"/>
        <end position="217"/>
    </location>
</feature>
<feature type="compositionally biased region" description="Basic and acidic residues" evidence="8">
    <location>
        <begin position="525"/>
        <end position="534"/>
    </location>
</feature>
<keyword evidence="10" id="KW-1185">Reference proteome</keyword>
<feature type="compositionally biased region" description="Polar residues" evidence="8">
    <location>
        <begin position="544"/>
        <end position="555"/>
    </location>
</feature>
<sequence length="907" mass="104485">MALRRRSRRLASQEREDFFTSSSIDVLGVGNDEQVFTKIESNDESKRIEEINIEKKENSSYQNSPVALRTRSRSRCSSMESNDAGISEDIQKAISLKLTPKKIRKETTPVKLCRKRTSLMPELEEIVEEQLKCIDEDNKEEKLMEGETEKKKISKKKRELLENDKTHVEVHSEKSRVEKSNKIASTKDTNDLTKPQQKIKETAWNKSDGSPKESSAKVTKKLLARNSKKSFIENSKYFLQDNVKMFLEKNPEISPAKTLQEFPKKNQKEMLTNSSSSVNDHLEGARFITEINLEENNLNIWPKLDDLLSLWLRRSEHNIFVDIIGRAYAFVNGVDPEVPSISQELILTNSETIWQQIAYGNKKFHRYFAKKKHFLDVELPTDEETDEKSDDSFSSVTTPKFKDESSDNTEEDSADLFNLTEDQIKRLHKNIGDSKMCKNDDDNYSNASNSESVCISGISDSFSKKRWKSVVDDHFFSLAEMEEYLNKQESGQAHLDENFFEQFDKDGDDFKSSRTDYHYADFYESRNNNDKENGVKSASKKLNKSTGVSQSSEVNNRTEKRVTFADDIDDDIDYKVDDHDSHGDSQEAAVLLGQVGEENNETEFQHRQKKLRERISSIEQANLAPRSWDLSGEVTAIEREENTMLEKHLDFDQSALCAPVITVDTTAQLEAKIVQRIKDRVFDDVLRTEHKPEINVTYRAPVVESETVKKSLAEVYEEQYQKTQNEIGNEEKMNEKHEEIKKLLSSLFQKLNALSHYRYIPSEVHSEVRILNNMPSLQKEEVGPLASTDAVLLAPEEIHKHVSGAFKGDDEKTKTDRSRSHRKKKKWQHIKQFKQQQIELATTKNEMLAKKPKLISQYDSKSANVKLTSASFFQHLQTKTTEKVKGKKYRTMGMDAAKKKLSTNYKL</sequence>
<evidence type="ECO:0000256" key="1">
    <source>
        <dbReference type="ARBA" id="ARBA00004604"/>
    </source>
</evidence>
<dbReference type="PANTHER" id="PTHR17039">
    <property type="entry name" value="U3 SMALL NUCLEOLAR RIBONUCLEOPROTEIN PROTEIN MPP10"/>
    <property type="match status" value="1"/>
</dbReference>
<protein>
    <submittedName>
        <fullName evidence="9">Uncharacterized protein</fullName>
    </submittedName>
</protein>
<dbReference type="GO" id="GO:0032040">
    <property type="term" value="C:small-subunit processome"/>
    <property type="evidence" value="ECO:0007669"/>
    <property type="project" value="TreeGrafter"/>
</dbReference>
<evidence type="ECO:0000256" key="7">
    <source>
        <dbReference type="SAM" id="Coils"/>
    </source>
</evidence>
<feature type="region of interest" description="Disordered" evidence="8">
    <location>
        <begin position="384"/>
        <end position="415"/>
    </location>
</feature>
<keyword evidence="5" id="KW-0687">Ribonucleoprotein</keyword>
<dbReference type="PANTHER" id="PTHR17039:SF0">
    <property type="entry name" value="U3 SMALL NUCLEOLAR RIBONUCLEOPROTEIN PROTEIN MPP10"/>
    <property type="match status" value="1"/>
</dbReference>
<comment type="subcellular location">
    <subcellularLocation>
        <location evidence="1">Nucleus</location>
        <location evidence="1">Nucleolus</location>
    </subcellularLocation>
</comment>
<name>A0A238BK74_9BILA</name>
<feature type="region of interest" description="Disordered" evidence="8">
    <location>
        <begin position="803"/>
        <end position="824"/>
    </location>
</feature>
<evidence type="ECO:0000313" key="10">
    <source>
        <dbReference type="Proteomes" id="UP000242913"/>
    </source>
</evidence>
<evidence type="ECO:0000256" key="8">
    <source>
        <dbReference type="SAM" id="MobiDB-lite"/>
    </source>
</evidence>
<feature type="compositionally biased region" description="Basic and acidic residues" evidence="8">
    <location>
        <begin position="807"/>
        <end position="818"/>
    </location>
</feature>
<evidence type="ECO:0000256" key="3">
    <source>
        <dbReference type="ARBA" id="ARBA00022552"/>
    </source>
</evidence>
<dbReference type="InterPro" id="IPR012173">
    <property type="entry name" value="Mpp10"/>
</dbReference>
<evidence type="ECO:0000313" key="9">
    <source>
        <dbReference type="EMBL" id="OZC05050.1"/>
    </source>
</evidence>
<dbReference type="OrthoDB" id="445326at2759"/>
<evidence type="ECO:0000256" key="2">
    <source>
        <dbReference type="ARBA" id="ARBA00022517"/>
    </source>
</evidence>
<feature type="compositionally biased region" description="Polar residues" evidence="8">
    <location>
        <begin position="182"/>
        <end position="196"/>
    </location>
</feature>
<dbReference type="EMBL" id="KZ271546">
    <property type="protein sequence ID" value="OZC05050.1"/>
    <property type="molecule type" value="Genomic_DNA"/>
</dbReference>
<evidence type="ECO:0000256" key="6">
    <source>
        <dbReference type="ARBA" id="ARBA00029455"/>
    </source>
</evidence>
<dbReference type="Pfam" id="PF04006">
    <property type="entry name" value="Mpp10"/>
    <property type="match status" value="1"/>
</dbReference>
<reference evidence="9 10" key="1">
    <citation type="submission" date="2015-12" db="EMBL/GenBank/DDBJ databases">
        <title>Draft genome of the nematode, Onchocerca flexuosa.</title>
        <authorList>
            <person name="Mitreva M."/>
        </authorList>
    </citation>
    <scope>NUCLEOTIDE SEQUENCE [LARGE SCALE GENOMIC DNA]</scope>
    <source>
        <strain evidence="9">Red Deer</strain>
    </source>
</reference>
<keyword evidence="7" id="KW-0175">Coiled coil</keyword>
<keyword evidence="4" id="KW-0539">Nucleus</keyword>
<proteinExistence type="inferred from homology"/>
<feature type="compositionally biased region" description="Basic and acidic residues" evidence="8">
    <location>
        <begin position="166"/>
        <end position="181"/>
    </location>
</feature>
<dbReference type="GO" id="GO:0034457">
    <property type="term" value="C:Mpp10 complex"/>
    <property type="evidence" value="ECO:0007669"/>
    <property type="project" value="InterPro"/>
</dbReference>
<dbReference type="GO" id="GO:0006364">
    <property type="term" value="P:rRNA processing"/>
    <property type="evidence" value="ECO:0007669"/>
    <property type="project" value="UniProtKB-KW"/>
</dbReference>
<dbReference type="Proteomes" id="UP000242913">
    <property type="component" value="Unassembled WGS sequence"/>
</dbReference>